<keyword evidence="1" id="KW-0812">Transmembrane</keyword>
<dbReference type="Proteomes" id="UP001612915">
    <property type="component" value="Unassembled WGS sequence"/>
</dbReference>
<dbReference type="SUPFAM" id="SSF54637">
    <property type="entry name" value="Thioesterase/thiol ester dehydrase-isomerase"/>
    <property type="match status" value="1"/>
</dbReference>
<gene>
    <name evidence="2" type="ORF">ACIB24_13840</name>
</gene>
<protein>
    <submittedName>
        <fullName evidence="2">DUF4442 domain-containing protein</fullName>
    </submittedName>
</protein>
<feature type="transmembrane region" description="Helical" evidence="1">
    <location>
        <begin position="51"/>
        <end position="73"/>
    </location>
</feature>
<dbReference type="RefSeq" id="WP_398281179.1">
    <property type="nucleotide sequence ID" value="NZ_JBITLV010000004.1"/>
</dbReference>
<evidence type="ECO:0000256" key="1">
    <source>
        <dbReference type="SAM" id="Phobius"/>
    </source>
</evidence>
<evidence type="ECO:0000313" key="3">
    <source>
        <dbReference type="Proteomes" id="UP001612915"/>
    </source>
</evidence>
<dbReference type="EMBL" id="JBITLV010000004">
    <property type="protein sequence ID" value="MFI7588145.1"/>
    <property type="molecule type" value="Genomic_DNA"/>
</dbReference>
<dbReference type="Pfam" id="PF14539">
    <property type="entry name" value="DUF4442"/>
    <property type="match status" value="1"/>
</dbReference>
<dbReference type="InterPro" id="IPR027961">
    <property type="entry name" value="DUF4442"/>
</dbReference>
<keyword evidence="3" id="KW-1185">Reference proteome</keyword>
<keyword evidence="1" id="KW-1133">Transmembrane helix</keyword>
<accession>A0ABW8AP38</accession>
<evidence type="ECO:0000313" key="2">
    <source>
        <dbReference type="EMBL" id="MFI7588145.1"/>
    </source>
</evidence>
<dbReference type="InterPro" id="IPR029069">
    <property type="entry name" value="HotDog_dom_sf"/>
</dbReference>
<keyword evidence="1" id="KW-0472">Membrane</keyword>
<dbReference type="Gene3D" id="3.10.129.10">
    <property type="entry name" value="Hotdog Thioesterase"/>
    <property type="match status" value="1"/>
</dbReference>
<comment type="caution">
    <text evidence="2">The sequence shown here is derived from an EMBL/GenBank/DDBJ whole genome shotgun (WGS) entry which is preliminary data.</text>
</comment>
<proteinExistence type="predicted"/>
<reference evidence="2 3" key="1">
    <citation type="submission" date="2024-10" db="EMBL/GenBank/DDBJ databases">
        <title>The Natural Products Discovery Center: Release of the First 8490 Sequenced Strains for Exploring Actinobacteria Biosynthetic Diversity.</title>
        <authorList>
            <person name="Kalkreuter E."/>
            <person name="Kautsar S.A."/>
            <person name="Yang D."/>
            <person name="Bader C.D."/>
            <person name="Teijaro C.N."/>
            <person name="Fluegel L."/>
            <person name="Davis C.M."/>
            <person name="Simpson J.R."/>
            <person name="Lauterbach L."/>
            <person name="Steele A.D."/>
            <person name="Gui C."/>
            <person name="Meng S."/>
            <person name="Li G."/>
            <person name="Viehrig K."/>
            <person name="Ye F."/>
            <person name="Su P."/>
            <person name="Kiefer A.F."/>
            <person name="Nichols A."/>
            <person name="Cepeda A.J."/>
            <person name="Yan W."/>
            <person name="Fan B."/>
            <person name="Jiang Y."/>
            <person name="Adhikari A."/>
            <person name="Zheng C.-J."/>
            <person name="Schuster L."/>
            <person name="Cowan T.M."/>
            <person name="Smanski M.J."/>
            <person name="Chevrette M.G."/>
            <person name="De Carvalho L.P.S."/>
            <person name="Shen B."/>
        </authorList>
    </citation>
    <scope>NUCLEOTIDE SEQUENCE [LARGE SCALE GENOMIC DNA]</scope>
    <source>
        <strain evidence="2 3">NPDC049639</strain>
    </source>
</reference>
<sequence length="157" mass="18379">MRYTAMTPARLRRLMNWWPPMLFSGIRVEHVDDEWREARVRLKLRRWNRNYVGTAFGGSLFAMTDPFFMILMMNRVGRDYIVWDRAGEIRFVTPGRTDVTAHITLSDAQVAAFRAAADAGDKHLEWFSVDVVGTDGTVVATVRKQLYIRRKERLTRR</sequence>
<name>A0ABW8AP38_9ACTN</name>
<organism evidence="2 3">
    <name type="scientific">Spongisporangium articulatum</name>
    <dbReference type="NCBI Taxonomy" id="3362603"/>
    <lineage>
        <taxon>Bacteria</taxon>
        <taxon>Bacillati</taxon>
        <taxon>Actinomycetota</taxon>
        <taxon>Actinomycetes</taxon>
        <taxon>Kineosporiales</taxon>
        <taxon>Kineosporiaceae</taxon>
        <taxon>Spongisporangium</taxon>
    </lineage>
</organism>